<evidence type="ECO:0000256" key="6">
    <source>
        <dbReference type="ARBA" id="ARBA00022553"/>
    </source>
</evidence>
<dbReference type="GO" id="GO:0005634">
    <property type="term" value="C:nucleus"/>
    <property type="evidence" value="ECO:0007669"/>
    <property type="project" value="UniProtKB-SubCell"/>
</dbReference>
<feature type="region of interest" description="Disordered" evidence="9">
    <location>
        <begin position="38"/>
        <end position="64"/>
    </location>
</feature>
<feature type="region of interest" description="Disordered" evidence="9">
    <location>
        <begin position="400"/>
        <end position="434"/>
    </location>
</feature>
<dbReference type="InterPro" id="IPR040309">
    <property type="entry name" value="Naf1"/>
</dbReference>
<evidence type="ECO:0000256" key="8">
    <source>
        <dbReference type="ARBA" id="ARBA00023242"/>
    </source>
</evidence>
<dbReference type="AlphaFoldDB" id="A0AAW1D3M1"/>
<reference evidence="10 11" key="1">
    <citation type="submission" date="2022-12" db="EMBL/GenBank/DDBJ databases">
        <title>Chromosome-level genome assembly of true bugs.</title>
        <authorList>
            <person name="Ma L."/>
            <person name="Li H."/>
        </authorList>
    </citation>
    <scope>NUCLEOTIDE SEQUENCE [LARGE SCALE GENOMIC DNA]</scope>
    <source>
        <strain evidence="10">Lab_2022b</strain>
    </source>
</reference>
<keyword evidence="8" id="KW-0539">Nucleus</keyword>
<dbReference type="GO" id="GO:0003723">
    <property type="term" value="F:RNA binding"/>
    <property type="evidence" value="ECO:0007669"/>
    <property type="project" value="UniProtKB-KW"/>
</dbReference>
<comment type="subcellular location">
    <subcellularLocation>
        <location evidence="1">Nucleus</location>
    </subcellularLocation>
</comment>
<dbReference type="InterPro" id="IPR007504">
    <property type="entry name" value="H/ACA_rnp_Gar1/Naf1"/>
</dbReference>
<evidence type="ECO:0000256" key="4">
    <source>
        <dbReference type="ARBA" id="ARBA00022517"/>
    </source>
</evidence>
<dbReference type="PANTHER" id="PTHR31633:SF1">
    <property type="entry name" value="H_ACA RIBONUCLEOPROTEIN COMPLEX NON-CORE SUBUNIT NAF1"/>
    <property type="match status" value="1"/>
</dbReference>
<keyword evidence="4" id="KW-0690">Ribosome biogenesis</keyword>
<proteinExistence type="inferred from homology"/>
<protein>
    <recommendedName>
        <fullName evidence="3">H/ACA ribonucleoprotein complex non-core subunit NAF1</fullName>
    </recommendedName>
</protein>
<dbReference type="Pfam" id="PF04410">
    <property type="entry name" value="Gar1"/>
    <property type="match status" value="1"/>
</dbReference>
<keyword evidence="11" id="KW-1185">Reference proteome</keyword>
<name>A0AAW1D3M1_9HEMI</name>
<evidence type="ECO:0000256" key="5">
    <source>
        <dbReference type="ARBA" id="ARBA00022552"/>
    </source>
</evidence>
<sequence>MEDSEKRNSLALISASYDSSDSDSCSVISTVAQRFAERQTETLSSSSTSNSEDSDSEDSESDLESIICRKPSFIPKQIRVKGELSVQDLPPIEDLHITVKEEECLPFGKVYSIVDTLLVIQSLPDKPALNLDSVFFRYNGAPIGRIFDVFGPVKRPFYSVRFNTNKEILDKGLVVDTVLYAAPQTQHAQYVFAQNLMKEKGSDASWVNDCEPPAECLDYSDDEQERDSTRKQKKSVPIKEEKIDDELEVKKKYLSFEERMNKNNSLRNKYFNSRMRPSCSYKNRFDLGWHNRIEGPVKSGYGRAMEIRSPSGGGMLQMRAPMLIAPPPIAPQSPLRCSLPPQFPPDYHRPMFDPRYPPPGWSNTSTSMNFSLPSGRLPPPQPNMAAPPNIFYDRSPPPFIHPHQPFIPASQTPSAPGPPDSFYFSNYSNGDNSF</sequence>
<organism evidence="10 11">
    <name type="scientific">Rhynocoris fuscipes</name>
    <dbReference type="NCBI Taxonomy" id="488301"/>
    <lineage>
        <taxon>Eukaryota</taxon>
        <taxon>Metazoa</taxon>
        <taxon>Ecdysozoa</taxon>
        <taxon>Arthropoda</taxon>
        <taxon>Hexapoda</taxon>
        <taxon>Insecta</taxon>
        <taxon>Pterygota</taxon>
        <taxon>Neoptera</taxon>
        <taxon>Paraneoptera</taxon>
        <taxon>Hemiptera</taxon>
        <taxon>Heteroptera</taxon>
        <taxon>Panheteroptera</taxon>
        <taxon>Cimicomorpha</taxon>
        <taxon>Reduviidae</taxon>
        <taxon>Harpactorinae</taxon>
        <taxon>Harpactorini</taxon>
        <taxon>Rhynocoris</taxon>
    </lineage>
</organism>
<dbReference type="GO" id="GO:0001522">
    <property type="term" value="P:pseudouridine synthesis"/>
    <property type="evidence" value="ECO:0007669"/>
    <property type="project" value="InterPro"/>
</dbReference>
<evidence type="ECO:0000256" key="3">
    <source>
        <dbReference type="ARBA" id="ARBA00021438"/>
    </source>
</evidence>
<dbReference type="FunFam" id="2.40.10.230:FF:000002">
    <property type="entry name" value="H/ACA ribonucleoprotein complex non-core subunit NAF1"/>
    <property type="match status" value="1"/>
</dbReference>
<feature type="region of interest" description="Disordered" evidence="9">
    <location>
        <begin position="217"/>
        <end position="237"/>
    </location>
</feature>
<dbReference type="EMBL" id="JAPXFL010000006">
    <property type="protein sequence ID" value="KAK9504815.1"/>
    <property type="molecule type" value="Genomic_DNA"/>
</dbReference>
<keyword evidence="6" id="KW-0597">Phosphoprotein</keyword>
<dbReference type="PANTHER" id="PTHR31633">
    <property type="entry name" value="H/ACA RIBONUCLEOPROTEIN COMPLEX NON-CORE SUBUNIT NAF1"/>
    <property type="match status" value="1"/>
</dbReference>
<evidence type="ECO:0000256" key="2">
    <source>
        <dbReference type="ARBA" id="ARBA00009801"/>
    </source>
</evidence>
<gene>
    <name evidence="10" type="ORF">O3M35_008998</name>
</gene>
<dbReference type="GO" id="GO:0043489">
    <property type="term" value="P:RNA stabilization"/>
    <property type="evidence" value="ECO:0007669"/>
    <property type="project" value="UniProtKB-ARBA"/>
</dbReference>
<dbReference type="InterPro" id="IPR009000">
    <property type="entry name" value="Transl_B-barrel_sf"/>
</dbReference>
<evidence type="ECO:0000256" key="1">
    <source>
        <dbReference type="ARBA" id="ARBA00004123"/>
    </source>
</evidence>
<feature type="compositionally biased region" description="Polar residues" evidence="9">
    <location>
        <begin position="423"/>
        <end position="434"/>
    </location>
</feature>
<dbReference type="Proteomes" id="UP001461498">
    <property type="component" value="Unassembled WGS sequence"/>
</dbReference>
<evidence type="ECO:0000256" key="7">
    <source>
        <dbReference type="ARBA" id="ARBA00022884"/>
    </source>
</evidence>
<dbReference type="GO" id="GO:0006364">
    <property type="term" value="P:rRNA processing"/>
    <property type="evidence" value="ECO:0007669"/>
    <property type="project" value="UniProtKB-KW"/>
</dbReference>
<dbReference type="Gene3D" id="2.40.10.230">
    <property type="entry name" value="Probable tRNA pseudouridine synthase domain"/>
    <property type="match status" value="1"/>
</dbReference>
<dbReference type="GO" id="GO:0000493">
    <property type="term" value="P:box H/ACA snoRNP assembly"/>
    <property type="evidence" value="ECO:0007669"/>
    <property type="project" value="InterPro"/>
</dbReference>
<feature type="compositionally biased region" description="Acidic residues" evidence="9">
    <location>
        <begin position="52"/>
        <end position="63"/>
    </location>
</feature>
<dbReference type="SUPFAM" id="SSF50447">
    <property type="entry name" value="Translation proteins"/>
    <property type="match status" value="1"/>
</dbReference>
<accession>A0AAW1D3M1</accession>
<dbReference type="GO" id="GO:0005732">
    <property type="term" value="C:sno(s)RNA-containing ribonucleoprotein complex"/>
    <property type="evidence" value="ECO:0007669"/>
    <property type="project" value="InterPro"/>
</dbReference>
<comment type="caution">
    <text evidence="10">The sequence shown here is derived from an EMBL/GenBank/DDBJ whole genome shotgun (WGS) entry which is preliminary data.</text>
</comment>
<evidence type="ECO:0000313" key="10">
    <source>
        <dbReference type="EMBL" id="KAK9504815.1"/>
    </source>
</evidence>
<feature type="compositionally biased region" description="Low complexity" evidence="9">
    <location>
        <begin position="41"/>
        <end position="51"/>
    </location>
</feature>
<dbReference type="InterPro" id="IPR038664">
    <property type="entry name" value="Gar1/Naf1_Cbf5-bd_sf"/>
</dbReference>
<keyword evidence="7" id="KW-0694">RNA-binding</keyword>
<keyword evidence="5" id="KW-0698">rRNA processing</keyword>
<evidence type="ECO:0000313" key="11">
    <source>
        <dbReference type="Proteomes" id="UP001461498"/>
    </source>
</evidence>
<evidence type="ECO:0000256" key="9">
    <source>
        <dbReference type="SAM" id="MobiDB-lite"/>
    </source>
</evidence>
<comment type="similarity">
    <text evidence="2">Belongs to the NAF1 family.</text>
</comment>